<name>A0A1T5GV33_9FLAO</name>
<evidence type="ECO:0000313" key="1">
    <source>
        <dbReference type="EMBL" id="SKC12283.1"/>
    </source>
</evidence>
<sequence>MAILTNADKARLAVIKSHFNDTITLAGVAGIGIQEAVNAIKKVLEETIIALGEDGKSALIKSQQPIKMIHEAVKTSFISNGVRPDLIKPELGQSAGELKLAGFLKKKNQDICILPNNEVPNLEILTDGLLSGESDLFGHSLTEKILSVNVRSQLSSLGNNIDTLYERTFAEAMNLHMRCKQMVLGEVYMIPVYEYNKHQAQINNVAWTTNQSPILTYIKAFSAINDRLSILSDDYKYERVCLLVVDFSKPIPKIYNTDAELKADNLIPQNATVSINNLNFPTFTSELLRAYSTRFGVSRFS</sequence>
<accession>A0A1T5GV33</accession>
<keyword evidence="2" id="KW-1185">Reference proteome</keyword>
<dbReference type="EMBL" id="FUYZ01000023">
    <property type="protein sequence ID" value="SKC12283.1"/>
    <property type="molecule type" value="Genomic_DNA"/>
</dbReference>
<gene>
    <name evidence="1" type="ORF">SAMN05660477_03160</name>
</gene>
<dbReference type="AlphaFoldDB" id="A0A1T5GV33"/>
<dbReference type="Proteomes" id="UP000191112">
    <property type="component" value="Unassembled WGS sequence"/>
</dbReference>
<reference evidence="1 2" key="1">
    <citation type="submission" date="2017-02" db="EMBL/GenBank/DDBJ databases">
        <authorList>
            <person name="Peterson S.W."/>
        </authorList>
    </citation>
    <scope>NUCLEOTIDE SEQUENCE [LARGE SCALE GENOMIC DNA]</scope>
    <source>
        <strain evidence="1 2">DSM 22323</strain>
    </source>
</reference>
<proteinExistence type="predicted"/>
<evidence type="ECO:0000313" key="2">
    <source>
        <dbReference type="Proteomes" id="UP000191112"/>
    </source>
</evidence>
<protein>
    <submittedName>
        <fullName evidence="1">Uncharacterized protein</fullName>
    </submittedName>
</protein>
<organism evidence="1 2">
    <name type="scientific">Soonwooa buanensis</name>
    <dbReference type="NCBI Taxonomy" id="619805"/>
    <lineage>
        <taxon>Bacteria</taxon>
        <taxon>Pseudomonadati</taxon>
        <taxon>Bacteroidota</taxon>
        <taxon>Flavobacteriia</taxon>
        <taxon>Flavobacteriales</taxon>
        <taxon>Weeksellaceae</taxon>
        <taxon>Chryseobacterium group</taxon>
        <taxon>Soonwooa</taxon>
    </lineage>
</organism>
<dbReference type="RefSeq" id="WP_079668360.1">
    <property type="nucleotide sequence ID" value="NZ_FUYZ01000023.1"/>
</dbReference>
<dbReference type="OrthoDB" id="1115265at2"/>